<dbReference type="CDD" id="cd10281">
    <property type="entry name" value="Nape_like_AP-endo"/>
    <property type="match status" value="1"/>
</dbReference>
<feature type="region of interest" description="Disordered" evidence="8">
    <location>
        <begin position="265"/>
        <end position="287"/>
    </location>
</feature>
<feature type="site" description="Interaction with DNA substrate" evidence="7">
    <location>
        <position position="251"/>
    </location>
</feature>
<dbReference type="InterPro" id="IPR004808">
    <property type="entry name" value="AP_endonuc_1"/>
</dbReference>
<feature type="active site" description="Proton donor/acceptor" evidence="5">
    <location>
        <position position="149"/>
    </location>
</feature>
<evidence type="ECO:0000256" key="6">
    <source>
        <dbReference type="PIRSR" id="PIRSR604808-2"/>
    </source>
</evidence>
<accession>A0A318KSJ3</accession>
<feature type="binding site" evidence="6">
    <location>
        <position position="251"/>
    </location>
    <ligand>
        <name>Mg(2+)</name>
        <dbReference type="ChEBI" id="CHEBI:18420"/>
        <label>1</label>
    </ligand>
</feature>
<dbReference type="GO" id="GO:0008311">
    <property type="term" value="F:double-stranded DNA 3'-5' DNA exonuclease activity"/>
    <property type="evidence" value="ECO:0007669"/>
    <property type="project" value="InterPro"/>
</dbReference>
<dbReference type="AlphaFoldDB" id="A0A318KSJ3"/>
<feature type="domain" description="Endonuclease/exonuclease/phosphatase" evidence="9">
    <location>
        <begin position="7"/>
        <end position="251"/>
    </location>
</feature>
<evidence type="ECO:0000256" key="3">
    <source>
        <dbReference type="ARBA" id="ARBA00022801"/>
    </source>
</evidence>
<keyword evidence="3" id="KW-0378">Hydrolase</keyword>
<keyword evidence="11" id="KW-1185">Reference proteome</keyword>
<dbReference type="Proteomes" id="UP000247569">
    <property type="component" value="Unassembled WGS sequence"/>
</dbReference>
<keyword evidence="2 6" id="KW-0479">Metal-binding</keyword>
<dbReference type="EMBL" id="QJKF01000003">
    <property type="protein sequence ID" value="PXX66447.1"/>
    <property type="molecule type" value="Genomic_DNA"/>
</dbReference>
<dbReference type="GO" id="GO:0006281">
    <property type="term" value="P:DNA repair"/>
    <property type="evidence" value="ECO:0007669"/>
    <property type="project" value="InterPro"/>
</dbReference>
<organism evidence="10 11">
    <name type="scientific">Nocardia tenerifensis</name>
    <dbReference type="NCBI Taxonomy" id="228006"/>
    <lineage>
        <taxon>Bacteria</taxon>
        <taxon>Bacillati</taxon>
        <taxon>Actinomycetota</taxon>
        <taxon>Actinomycetes</taxon>
        <taxon>Mycobacteriales</taxon>
        <taxon>Nocardiaceae</taxon>
        <taxon>Nocardia</taxon>
    </lineage>
</organism>
<feature type="binding site" evidence="6">
    <location>
        <position position="9"/>
    </location>
    <ligand>
        <name>Mg(2+)</name>
        <dbReference type="ChEBI" id="CHEBI:18420"/>
        <label>1</label>
    </ligand>
</feature>
<evidence type="ECO:0000256" key="2">
    <source>
        <dbReference type="ARBA" id="ARBA00022723"/>
    </source>
</evidence>
<dbReference type="SUPFAM" id="SSF56219">
    <property type="entry name" value="DNase I-like"/>
    <property type="match status" value="1"/>
</dbReference>
<evidence type="ECO:0000256" key="7">
    <source>
        <dbReference type="PIRSR" id="PIRSR604808-3"/>
    </source>
</evidence>
<evidence type="ECO:0000256" key="8">
    <source>
        <dbReference type="SAM" id="MobiDB-lite"/>
    </source>
</evidence>
<feature type="binding site" evidence="6">
    <location>
        <position position="151"/>
    </location>
    <ligand>
        <name>Mg(2+)</name>
        <dbReference type="ChEBI" id="CHEBI:18420"/>
        <label>1</label>
    </ligand>
</feature>
<comment type="similarity">
    <text evidence="1">Belongs to the DNA repair enzymes AP/ExoA family.</text>
</comment>
<comment type="cofactor">
    <cofactor evidence="6">
        <name>Mg(2+)</name>
        <dbReference type="ChEBI" id="CHEBI:18420"/>
    </cofactor>
    <cofactor evidence="6">
        <name>Mn(2+)</name>
        <dbReference type="ChEBI" id="CHEBI:29035"/>
    </cofactor>
    <text evidence="6">Probably binds two magnesium or manganese ions per subunit.</text>
</comment>
<dbReference type="PANTHER" id="PTHR43250:SF2">
    <property type="entry name" value="EXODEOXYRIBONUCLEASE III"/>
    <property type="match status" value="1"/>
</dbReference>
<dbReference type="InterPro" id="IPR005135">
    <property type="entry name" value="Endo/exonuclease/phosphatase"/>
</dbReference>
<dbReference type="OrthoDB" id="9803914at2"/>
<dbReference type="NCBIfam" id="TIGR00195">
    <property type="entry name" value="exoDNase_III"/>
    <property type="match status" value="1"/>
</dbReference>
<dbReference type="PROSITE" id="PS51435">
    <property type="entry name" value="AP_NUCLEASE_F1_4"/>
    <property type="match status" value="1"/>
</dbReference>
<feature type="binding site" evidence="6">
    <location>
        <position position="37"/>
    </location>
    <ligand>
        <name>Mg(2+)</name>
        <dbReference type="ChEBI" id="CHEBI:18420"/>
        <label>1</label>
    </ligand>
</feature>
<evidence type="ECO:0000256" key="1">
    <source>
        <dbReference type="ARBA" id="ARBA00007092"/>
    </source>
</evidence>
<name>A0A318KSJ3_9NOCA</name>
<dbReference type="PANTHER" id="PTHR43250">
    <property type="entry name" value="EXODEOXYRIBONUCLEASE III"/>
    <property type="match status" value="1"/>
</dbReference>
<sequence length="301" mass="32830">MANIISTVNVNGVRAAAGKGMLAWLAATEADIVCVQETRATDEQTRAALAPALADGWCLAHAEPESKGRAGVAILSRREPDAVRIGFGSSEFGASGRYIEADFDAVTVASVYVHSGDAGTPRQDEKYRYMAELGAYLTARTGDFVVSGDWNIAHTERDLKNWKGNLKSAGFLPEERAWIDGLLAVGYVDVVRRLHPAVDGPYSWWSYRGRAFDNDTGWRIDAVFATQGIASRAITARVERAATYAERWSDHAPVTVQFAQKIGEPLSDSHVSPDQRSGDGHLWADPVEHDAEPFGVLELRR</sequence>
<dbReference type="Gene3D" id="3.60.10.10">
    <property type="entry name" value="Endonuclease/exonuclease/phosphatase"/>
    <property type="match status" value="1"/>
</dbReference>
<evidence type="ECO:0000313" key="11">
    <source>
        <dbReference type="Proteomes" id="UP000247569"/>
    </source>
</evidence>
<feature type="binding site" evidence="6">
    <location>
        <position position="250"/>
    </location>
    <ligand>
        <name>Mg(2+)</name>
        <dbReference type="ChEBI" id="CHEBI:18420"/>
        <label>1</label>
    </ligand>
</feature>
<feature type="site" description="Important for catalytic activity" evidence="7">
    <location>
        <position position="221"/>
    </location>
</feature>
<proteinExistence type="inferred from homology"/>
<comment type="caution">
    <text evidence="10">The sequence shown here is derived from an EMBL/GenBank/DDBJ whole genome shotgun (WGS) entry which is preliminary data.</text>
</comment>
<evidence type="ECO:0000259" key="9">
    <source>
        <dbReference type="Pfam" id="PF03372"/>
    </source>
</evidence>
<feature type="site" description="Transition state stabilizer" evidence="7">
    <location>
        <position position="151"/>
    </location>
</feature>
<dbReference type="InterPro" id="IPR036691">
    <property type="entry name" value="Endo/exonu/phosph_ase_sf"/>
</dbReference>
<keyword evidence="4 6" id="KW-0460">Magnesium</keyword>
<protein>
    <submittedName>
        <fullName evidence="10">Exodeoxyribonuclease-3</fullName>
    </submittedName>
</protein>
<gene>
    <name evidence="10" type="ORF">DFR70_103195</name>
</gene>
<feature type="binding site" evidence="6">
    <location>
        <position position="149"/>
    </location>
    <ligand>
        <name>Mg(2+)</name>
        <dbReference type="ChEBI" id="CHEBI:18420"/>
        <label>1</label>
    </ligand>
</feature>
<evidence type="ECO:0000256" key="4">
    <source>
        <dbReference type="ARBA" id="ARBA00022842"/>
    </source>
</evidence>
<feature type="active site" evidence="5">
    <location>
        <position position="112"/>
    </location>
</feature>
<dbReference type="InterPro" id="IPR037493">
    <property type="entry name" value="ExoIII-like"/>
</dbReference>
<dbReference type="NCBIfam" id="TIGR00633">
    <property type="entry name" value="xth"/>
    <property type="match status" value="1"/>
</dbReference>
<dbReference type="Pfam" id="PF03372">
    <property type="entry name" value="Exo_endo_phos"/>
    <property type="match status" value="1"/>
</dbReference>
<dbReference type="GO" id="GO:0046872">
    <property type="term" value="F:metal ion binding"/>
    <property type="evidence" value="ECO:0007669"/>
    <property type="project" value="UniProtKB-KW"/>
</dbReference>
<feature type="active site" description="Proton acceptor" evidence="5">
    <location>
        <position position="251"/>
    </location>
</feature>
<evidence type="ECO:0000256" key="5">
    <source>
        <dbReference type="PIRSR" id="PIRSR604808-1"/>
    </source>
</evidence>
<evidence type="ECO:0000313" key="10">
    <source>
        <dbReference type="EMBL" id="PXX66447.1"/>
    </source>
</evidence>
<reference evidence="10 11" key="1">
    <citation type="submission" date="2018-05" db="EMBL/GenBank/DDBJ databases">
        <title>Genomic Encyclopedia of Type Strains, Phase IV (KMG-IV): sequencing the most valuable type-strain genomes for metagenomic binning, comparative biology and taxonomic classification.</title>
        <authorList>
            <person name="Goeker M."/>
        </authorList>
    </citation>
    <scope>NUCLEOTIDE SEQUENCE [LARGE SCALE GENOMIC DNA]</scope>
    <source>
        <strain evidence="10 11">DSM 44704</strain>
    </source>
</reference>
<keyword evidence="6" id="KW-0464">Manganese</keyword>